<dbReference type="PANTHER" id="PTHR11662:SF451">
    <property type="entry name" value="MAJOR FACILITATOR SUPERFAMILY (MFS) PROFILE DOMAIN-CONTAINING PROTEIN"/>
    <property type="match status" value="1"/>
</dbReference>
<reference evidence="6 8" key="1">
    <citation type="journal article" date="2017" name="Nature">
        <title>The sunflower genome provides insights into oil metabolism, flowering and Asterid evolution.</title>
        <authorList>
            <person name="Badouin H."/>
            <person name="Gouzy J."/>
            <person name="Grassa C.J."/>
            <person name="Murat F."/>
            <person name="Staton S.E."/>
            <person name="Cottret L."/>
            <person name="Lelandais-Briere C."/>
            <person name="Owens G.L."/>
            <person name="Carrere S."/>
            <person name="Mayjonade B."/>
            <person name="Legrand L."/>
            <person name="Gill N."/>
            <person name="Kane N.C."/>
            <person name="Bowers J.E."/>
            <person name="Hubner S."/>
            <person name="Bellec A."/>
            <person name="Berard A."/>
            <person name="Berges H."/>
            <person name="Blanchet N."/>
            <person name="Boniface M.C."/>
            <person name="Brunel D."/>
            <person name="Catrice O."/>
            <person name="Chaidir N."/>
            <person name="Claudel C."/>
            <person name="Donnadieu C."/>
            <person name="Faraut T."/>
            <person name="Fievet G."/>
            <person name="Helmstetter N."/>
            <person name="King M."/>
            <person name="Knapp S.J."/>
            <person name="Lai Z."/>
            <person name="Le Paslier M.C."/>
            <person name="Lippi Y."/>
            <person name="Lorenzon L."/>
            <person name="Mandel J.R."/>
            <person name="Marage G."/>
            <person name="Marchand G."/>
            <person name="Marquand E."/>
            <person name="Bret-Mestries E."/>
            <person name="Morien E."/>
            <person name="Nambeesan S."/>
            <person name="Nguyen T."/>
            <person name="Pegot-Espagnet P."/>
            <person name="Pouilly N."/>
            <person name="Raftis F."/>
            <person name="Sallet E."/>
            <person name="Schiex T."/>
            <person name="Thomas J."/>
            <person name="Vandecasteele C."/>
            <person name="Vares D."/>
            <person name="Vear F."/>
            <person name="Vautrin S."/>
            <person name="Crespi M."/>
            <person name="Mangin B."/>
            <person name="Burke J.M."/>
            <person name="Salse J."/>
            <person name="Munos S."/>
            <person name="Vincourt P."/>
            <person name="Rieseberg L.H."/>
            <person name="Langlade N.B."/>
        </authorList>
    </citation>
    <scope>NUCLEOTIDE SEQUENCE [LARGE SCALE GENOMIC DNA]</scope>
    <source>
        <strain evidence="8">cv. SF193</strain>
        <tissue evidence="6">Leaves</tissue>
    </source>
</reference>
<dbReference type="Gene3D" id="1.20.1250.20">
    <property type="entry name" value="MFS general substrate transporter like domains"/>
    <property type="match status" value="1"/>
</dbReference>
<dbReference type="EMBL" id="MNCJ02000330">
    <property type="protein sequence ID" value="KAF5765662.1"/>
    <property type="molecule type" value="Genomic_DNA"/>
</dbReference>
<sequence>MFIDVLCLYYLQVNMSIAILPMSKEFNWNSATVGLIQSSFFWGYLLTQVGS</sequence>
<evidence type="ECO:0000256" key="2">
    <source>
        <dbReference type="ARBA" id="ARBA00022692"/>
    </source>
</evidence>
<keyword evidence="2" id="KW-0812">Transmembrane</keyword>
<proteinExistence type="inferred from homology"/>
<dbReference type="EMBL" id="CM007904">
    <property type="protein sequence ID" value="OTF95601.1"/>
    <property type="molecule type" value="Genomic_DNA"/>
</dbReference>
<evidence type="ECO:0000256" key="1">
    <source>
        <dbReference type="ARBA" id="ARBA00004141"/>
    </source>
</evidence>
<evidence type="ECO:0000313" key="6">
    <source>
        <dbReference type="EMBL" id="KAF5765662.1"/>
    </source>
</evidence>
<evidence type="ECO:0000313" key="8">
    <source>
        <dbReference type="Proteomes" id="UP000215914"/>
    </source>
</evidence>
<evidence type="ECO:0000256" key="5">
    <source>
        <dbReference type="ARBA" id="ARBA00044504"/>
    </source>
</evidence>
<keyword evidence="3" id="KW-1133">Transmembrane helix</keyword>
<dbReference type="Gramene" id="mRNA:HanXRQr2_Chr15g0706391">
    <property type="protein sequence ID" value="mRNA:HanXRQr2_Chr15g0706391"/>
    <property type="gene ID" value="HanXRQr2_Chr15g0706391"/>
</dbReference>
<dbReference type="GO" id="GO:0016020">
    <property type="term" value="C:membrane"/>
    <property type="evidence" value="ECO:0007669"/>
    <property type="project" value="UniProtKB-SubCell"/>
</dbReference>
<reference evidence="6" key="3">
    <citation type="submission" date="2020-06" db="EMBL/GenBank/DDBJ databases">
        <title>Helianthus annuus Genome sequencing and assembly Release 2.</title>
        <authorList>
            <person name="Gouzy J."/>
            <person name="Langlade N."/>
            <person name="Munos S."/>
        </authorList>
    </citation>
    <scope>NUCLEOTIDE SEQUENCE</scope>
    <source>
        <tissue evidence="6">Leaves</tissue>
    </source>
</reference>
<reference evidence="7" key="2">
    <citation type="submission" date="2017-02" db="EMBL/GenBank/DDBJ databases">
        <title>Sunflower complete genome.</title>
        <authorList>
            <person name="Langlade N."/>
            <person name="Munos S."/>
        </authorList>
    </citation>
    <scope>NUCLEOTIDE SEQUENCE [LARGE SCALE GENOMIC DNA]</scope>
    <source>
        <tissue evidence="7">Leaves</tissue>
    </source>
</reference>
<keyword evidence="8" id="KW-1185">Reference proteome</keyword>
<dbReference type="STRING" id="4232.A0A251SAM3"/>
<dbReference type="InterPro" id="IPR036259">
    <property type="entry name" value="MFS_trans_sf"/>
</dbReference>
<dbReference type="AlphaFoldDB" id="A0A251SAM3"/>
<evidence type="ECO:0000313" key="7">
    <source>
        <dbReference type="EMBL" id="OTF95601.1"/>
    </source>
</evidence>
<dbReference type="OMA" id="IDVLCLY"/>
<comment type="similarity">
    <text evidence="5">Belongs to the major facilitator superfamily. Phosphate:H(+) symporter (TC 2.A.1.9) family.</text>
</comment>
<accession>A0A251SAM3</accession>
<dbReference type="InterPro" id="IPR050382">
    <property type="entry name" value="MFS_Na/Anion_cotransporter"/>
</dbReference>
<dbReference type="PANTHER" id="PTHR11662">
    <property type="entry name" value="SOLUTE CARRIER FAMILY 17"/>
    <property type="match status" value="1"/>
</dbReference>
<gene>
    <name evidence="7" type="ORF">HannXRQ_Chr15g0484911</name>
    <name evidence="6" type="ORF">HanXRQr2_Chr15g0706391</name>
</gene>
<dbReference type="InParanoid" id="A0A251SAM3"/>
<protein>
    <submittedName>
        <fullName evidence="6">MFS transporter superfamily</fullName>
    </submittedName>
    <submittedName>
        <fullName evidence="7">Putative major facilitator superfamily domain-containing protein</fullName>
    </submittedName>
</protein>
<dbReference type="SUPFAM" id="SSF103473">
    <property type="entry name" value="MFS general substrate transporter"/>
    <property type="match status" value="1"/>
</dbReference>
<keyword evidence="4" id="KW-0472">Membrane</keyword>
<organism evidence="7 8">
    <name type="scientific">Helianthus annuus</name>
    <name type="common">Common sunflower</name>
    <dbReference type="NCBI Taxonomy" id="4232"/>
    <lineage>
        <taxon>Eukaryota</taxon>
        <taxon>Viridiplantae</taxon>
        <taxon>Streptophyta</taxon>
        <taxon>Embryophyta</taxon>
        <taxon>Tracheophyta</taxon>
        <taxon>Spermatophyta</taxon>
        <taxon>Magnoliopsida</taxon>
        <taxon>eudicotyledons</taxon>
        <taxon>Gunneridae</taxon>
        <taxon>Pentapetalae</taxon>
        <taxon>asterids</taxon>
        <taxon>campanulids</taxon>
        <taxon>Asterales</taxon>
        <taxon>Asteraceae</taxon>
        <taxon>Asteroideae</taxon>
        <taxon>Heliantheae alliance</taxon>
        <taxon>Heliantheae</taxon>
        <taxon>Helianthus</taxon>
    </lineage>
</organism>
<evidence type="ECO:0000256" key="3">
    <source>
        <dbReference type="ARBA" id="ARBA00022989"/>
    </source>
</evidence>
<comment type="subcellular location">
    <subcellularLocation>
        <location evidence="1">Membrane</location>
        <topology evidence="1">Multi-pass membrane protein</topology>
    </subcellularLocation>
</comment>
<name>A0A251SAM3_HELAN</name>
<evidence type="ECO:0000256" key="4">
    <source>
        <dbReference type="ARBA" id="ARBA00023136"/>
    </source>
</evidence>
<dbReference type="Proteomes" id="UP000215914">
    <property type="component" value="Chromosome 15"/>
</dbReference>